<comment type="caution">
    <text evidence="1">The sequence shown here is derived from an EMBL/GenBank/DDBJ whole genome shotgun (WGS) entry which is preliminary data.</text>
</comment>
<evidence type="ECO:0000313" key="2">
    <source>
        <dbReference type="Proteomes" id="UP000284706"/>
    </source>
</evidence>
<dbReference type="AlphaFoldDB" id="A0A409W1Q6"/>
<keyword evidence="2" id="KW-1185">Reference proteome</keyword>
<dbReference type="EMBL" id="NHYE01005459">
    <property type="protein sequence ID" value="PPQ72408.1"/>
    <property type="molecule type" value="Genomic_DNA"/>
</dbReference>
<name>A0A409W1Q6_9AGAR</name>
<evidence type="ECO:0000313" key="1">
    <source>
        <dbReference type="EMBL" id="PPQ72408.1"/>
    </source>
</evidence>
<proteinExistence type="predicted"/>
<dbReference type="InParanoid" id="A0A409W1Q6"/>
<gene>
    <name evidence="1" type="ORF">CVT26_003801</name>
</gene>
<accession>A0A409W1Q6</accession>
<protein>
    <submittedName>
        <fullName evidence="1">Uncharacterized protein</fullName>
    </submittedName>
</protein>
<dbReference type="Proteomes" id="UP000284706">
    <property type="component" value="Unassembled WGS sequence"/>
</dbReference>
<reference evidence="1 2" key="1">
    <citation type="journal article" date="2018" name="Evol. Lett.">
        <title>Horizontal gene cluster transfer increased hallucinogenic mushroom diversity.</title>
        <authorList>
            <person name="Reynolds H.T."/>
            <person name="Vijayakumar V."/>
            <person name="Gluck-Thaler E."/>
            <person name="Korotkin H.B."/>
            <person name="Matheny P.B."/>
            <person name="Slot J.C."/>
        </authorList>
    </citation>
    <scope>NUCLEOTIDE SEQUENCE [LARGE SCALE GENOMIC DNA]</scope>
    <source>
        <strain evidence="1 2">SRW20</strain>
    </source>
</reference>
<sequence>MTIGYIRRSMKENFEICWLFRLSTWITLSSQRYGWVFIRHITSRGVYAEMEDKLLAYNRATGYVKFPQGGAWRIDILPTSSSVGPLLLLKTFLEWRICKLRPNKISASRPRVTDVCRRLLVSMNCKGICYPIYFGVAEKAFRLPAADCVPAQLGLHSQVGSPNENKKWLFTIPAISTPRMNLSHVITVFPLAPAAVITDAAPTARPVYLGVKALRVLLAERSTRRSVAEQEANVSQSPPAFSVCDMQLCILFFVAAVAVIVDAAALRHPPPNLGVKAFYTVHVK</sequence>
<organism evidence="1 2">
    <name type="scientific">Gymnopilus dilepis</name>
    <dbReference type="NCBI Taxonomy" id="231916"/>
    <lineage>
        <taxon>Eukaryota</taxon>
        <taxon>Fungi</taxon>
        <taxon>Dikarya</taxon>
        <taxon>Basidiomycota</taxon>
        <taxon>Agaricomycotina</taxon>
        <taxon>Agaricomycetes</taxon>
        <taxon>Agaricomycetidae</taxon>
        <taxon>Agaricales</taxon>
        <taxon>Agaricineae</taxon>
        <taxon>Hymenogastraceae</taxon>
        <taxon>Gymnopilus</taxon>
    </lineage>
</organism>